<sequence length="114" mass="12819">MILEVELSLPADHSKHVGRMGGGPPPSYEFSAPARAVRRITSRYQPNWLNPWSVSALVLVPENLRRFMGKKDKRWADDGYAWLPADIHRHEGNKAALREFIASGVIELALEEAT</sequence>
<proteinExistence type="predicted"/>
<evidence type="ECO:0000313" key="1">
    <source>
        <dbReference type="EMBL" id="PVX86459.1"/>
    </source>
</evidence>
<evidence type="ECO:0000313" key="2">
    <source>
        <dbReference type="Proteomes" id="UP000245712"/>
    </source>
</evidence>
<name>A0ABX5KZ74_9BURK</name>
<protein>
    <submittedName>
        <fullName evidence="1">Uncharacterized protein</fullName>
    </submittedName>
</protein>
<dbReference type="Proteomes" id="UP000245712">
    <property type="component" value="Unassembled WGS sequence"/>
</dbReference>
<dbReference type="EMBL" id="QEOB01000002">
    <property type="protein sequence ID" value="PVX86459.1"/>
    <property type="molecule type" value="Genomic_DNA"/>
</dbReference>
<reference evidence="1 2" key="1">
    <citation type="submission" date="2018-05" db="EMBL/GenBank/DDBJ databases">
        <title>Genomic Encyclopedia of Type Strains, Phase IV (KMG-V): Genome sequencing to study the core and pangenomes of soil and plant-associated prokaryotes.</title>
        <authorList>
            <person name="Whitman W."/>
        </authorList>
    </citation>
    <scope>NUCLEOTIDE SEQUENCE [LARGE SCALE GENOMIC DNA]</scope>
    <source>
        <strain evidence="1 2">SCZa-39</strain>
    </source>
</reference>
<accession>A0ABX5KZ74</accession>
<dbReference type="RefSeq" id="WP_116609868.1">
    <property type="nucleotide sequence ID" value="NZ_QEOB01000002.1"/>
</dbReference>
<gene>
    <name evidence="1" type="ORF">C7402_102295</name>
</gene>
<keyword evidence="2" id="KW-1185">Reference proteome</keyword>
<organism evidence="1 2">
    <name type="scientific">Paraburkholderia unamae</name>
    <dbReference type="NCBI Taxonomy" id="219649"/>
    <lineage>
        <taxon>Bacteria</taxon>
        <taxon>Pseudomonadati</taxon>
        <taxon>Pseudomonadota</taxon>
        <taxon>Betaproteobacteria</taxon>
        <taxon>Burkholderiales</taxon>
        <taxon>Burkholderiaceae</taxon>
        <taxon>Paraburkholderia</taxon>
    </lineage>
</organism>
<comment type="caution">
    <text evidence="1">The sequence shown here is derived from an EMBL/GenBank/DDBJ whole genome shotgun (WGS) entry which is preliminary data.</text>
</comment>